<dbReference type="FunFam" id="3.40.50.300:FF:000692">
    <property type="entry name" value="Guanine nucleotide-binding protein subunit alpha"/>
    <property type="match status" value="1"/>
</dbReference>
<reference evidence="7 8" key="1">
    <citation type="journal article" date="2019" name="Sci. Rep.">
        <title>Comparative genomics of chytrid fungi reveal insights into the obligate biotrophic and pathogenic lifestyle of Synchytrium endobioticum.</title>
        <authorList>
            <person name="van de Vossenberg B.T.L.H."/>
            <person name="Warris S."/>
            <person name="Nguyen H.D.T."/>
            <person name="van Gent-Pelzer M.P.E."/>
            <person name="Joly D.L."/>
            <person name="van de Geest H.C."/>
            <person name="Bonants P.J.M."/>
            <person name="Smith D.S."/>
            <person name="Levesque C.A."/>
            <person name="van der Lee T.A.J."/>
        </authorList>
    </citation>
    <scope>NUCLEOTIDE SEQUENCE [LARGE SCALE GENOMIC DNA]</scope>
    <source>
        <strain evidence="7 8">CBS 675.73</strain>
    </source>
</reference>
<dbReference type="InterPro" id="IPR027417">
    <property type="entry name" value="P-loop_NTPase"/>
</dbReference>
<dbReference type="GO" id="GO:0005834">
    <property type="term" value="C:heterotrimeric G-protein complex"/>
    <property type="evidence" value="ECO:0007669"/>
    <property type="project" value="TreeGrafter"/>
</dbReference>
<dbReference type="OrthoDB" id="2136472at2759"/>
<dbReference type="PROSITE" id="PS51882">
    <property type="entry name" value="G_ALPHA"/>
    <property type="match status" value="1"/>
</dbReference>
<accession>A0A507FQ54</accession>
<evidence type="ECO:0000256" key="2">
    <source>
        <dbReference type="ARBA" id="ARBA00022741"/>
    </source>
</evidence>
<keyword evidence="6" id="KW-0460">Magnesium</keyword>
<dbReference type="CDD" id="cd00066">
    <property type="entry name" value="G-alpha"/>
    <property type="match status" value="1"/>
</dbReference>
<feature type="binding site" evidence="5">
    <location>
        <position position="339"/>
    </location>
    <ligand>
        <name>GTP</name>
        <dbReference type="ChEBI" id="CHEBI:37565"/>
    </ligand>
</feature>
<dbReference type="EMBL" id="QEAP01000027">
    <property type="protein sequence ID" value="TPX77167.1"/>
    <property type="molecule type" value="Genomic_DNA"/>
</dbReference>
<dbReference type="InterPro" id="IPR011025">
    <property type="entry name" value="GproteinA_insert"/>
</dbReference>
<evidence type="ECO:0000313" key="7">
    <source>
        <dbReference type="EMBL" id="TPX77167.1"/>
    </source>
</evidence>
<dbReference type="GO" id="GO:0046872">
    <property type="term" value="F:metal ion binding"/>
    <property type="evidence" value="ECO:0007669"/>
    <property type="project" value="UniProtKB-KW"/>
</dbReference>
<dbReference type="STRING" id="246404.A0A507FQ54"/>
<keyword evidence="1 6" id="KW-0479">Metal-binding</keyword>
<dbReference type="GO" id="GO:0007188">
    <property type="term" value="P:adenylate cyclase-modulating G protein-coupled receptor signaling pathway"/>
    <property type="evidence" value="ECO:0007669"/>
    <property type="project" value="TreeGrafter"/>
</dbReference>
<gene>
    <name evidence="7" type="ORF">CcCBS67573_g01585</name>
</gene>
<evidence type="ECO:0000256" key="6">
    <source>
        <dbReference type="PIRSR" id="PIRSR601019-2"/>
    </source>
</evidence>
<proteinExistence type="predicted"/>
<dbReference type="AlphaFoldDB" id="A0A507FQ54"/>
<keyword evidence="8" id="KW-1185">Reference proteome</keyword>
<evidence type="ECO:0000256" key="3">
    <source>
        <dbReference type="ARBA" id="ARBA00023134"/>
    </source>
</evidence>
<dbReference type="PANTHER" id="PTHR10218:SF360">
    <property type="entry name" value="GUANINE NUCLEOTIDE-BINDING PROTEIN SUBUNIT ALPHA HOMOLOG"/>
    <property type="match status" value="1"/>
</dbReference>
<dbReference type="GO" id="GO:0005737">
    <property type="term" value="C:cytoplasm"/>
    <property type="evidence" value="ECO:0007669"/>
    <property type="project" value="TreeGrafter"/>
</dbReference>
<keyword evidence="4" id="KW-0807">Transducer</keyword>
<dbReference type="SMART" id="SM00275">
    <property type="entry name" value="G_alpha"/>
    <property type="match status" value="1"/>
</dbReference>
<dbReference type="Gene3D" id="3.40.50.300">
    <property type="entry name" value="P-loop containing nucleotide triphosphate hydrolases"/>
    <property type="match status" value="1"/>
</dbReference>
<feature type="binding site" evidence="5">
    <location>
        <begin position="164"/>
        <end position="165"/>
    </location>
    <ligand>
        <name>GTP</name>
        <dbReference type="ChEBI" id="CHEBI:37565"/>
    </ligand>
</feature>
<dbReference type="SUPFAM" id="SSF47895">
    <property type="entry name" value="Transducin (alpha subunit), insertion domain"/>
    <property type="match status" value="1"/>
</dbReference>
<sequence>MKLMHNIPFTEMELNTYRAGMVLNLVTCAKTLIQAMDKLQIPYGFDSDSAGFPPESIMSDSQLADSKTSLSNKRADLSTQKLNGRPEDPHAKYARDAYVGLNHGKNQTGPAVDAAKYLKDCDISFCFGGGNTVPEEVVNAIKVFWEDSGVQYCFSRASEYQLMDSCSYVMSHPIRICSTEYKPTEEDILQVRIMTLKINEAKFYAQGTPFHVVDVGGQRSERKKWIPYFEDARAIIYMVALSSYDQMCFEDSITNRITESLTLFHTVTHHPLLKDTCIILFLNKIDLFKAKLQDIPVANWFPDYKGDNDYASASRYFESRFRSENTYSKRTIFTHFTWATDKEQISNIIASVLVSVTKAVLEELGMM</sequence>
<evidence type="ECO:0000256" key="4">
    <source>
        <dbReference type="ARBA" id="ARBA00023224"/>
    </source>
</evidence>
<name>A0A507FQ54_9FUNG</name>
<dbReference type="Proteomes" id="UP000320333">
    <property type="component" value="Unassembled WGS sequence"/>
</dbReference>
<organism evidence="7 8">
    <name type="scientific">Chytriomyces confervae</name>
    <dbReference type="NCBI Taxonomy" id="246404"/>
    <lineage>
        <taxon>Eukaryota</taxon>
        <taxon>Fungi</taxon>
        <taxon>Fungi incertae sedis</taxon>
        <taxon>Chytridiomycota</taxon>
        <taxon>Chytridiomycota incertae sedis</taxon>
        <taxon>Chytridiomycetes</taxon>
        <taxon>Chytridiales</taxon>
        <taxon>Chytriomycetaceae</taxon>
        <taxon>Chytriomyces</taxon>
    </lineage>
</organism>
<dbReference type="SUPFAM" id="SSF52540">
    <property type="entry name" value="P-loop containing nucleoside triphosphate hydrolases"/>
    <property type="match status" value="1"/>
</dbReference>
<feature type="binding site" evidence="6">
    <location>
        <position position="195"/>
    </location>
    <ligand>
        <name>Mg(2+)</name>
        <dbReference type="ChEBI" id="CHEBI:18420"/>
    </ligand>
</feature>
<dbReference type="GO" id="GO:0001664">
    <property type="term" value="F:G protein-coupled receptor binding"/>
    <property type="evidence" value="ECO:0007669"/>
    <property type="project" value="TreeGrafter"/>
</dbReference>
<dbReference type="Pfam" id="PF00503">
    <property type="entry name" value="G-alpha"/>
    <property type="match status" value="1"/>
</dbReference>
<keyword evidence="2 5" id="KW-0547">Nucleotide-binding</keyword>
<evidence type="ECO:0000313" key="8">
    <source>
        <dbReference type="Proteomes" id="UP000320333"/>
    </source>
</evidence>
<feature type="binding site" evidence="5">
    <location>
        <begin position="283"/>
        <end position="286"/>
    </location>
    <ligand>
        <name>GTP</name>
        <dbReference type="ChEBI" id="CHEBI:37565"/>
    </ligand>
</feature>
<evidence type="ECO:0000256" key="1">
    <source>
        <dbReference type="ARBA" id="ARBA00022723"/>
    </source>
</evidence>
<dbReference type="PRINTS" id="PR00318">
    <property type="entry name" value="GPROTEINA"/>
</dbReference>
<evidence type="ECO:0000256" key="5">
    <source>
        <dbReference type="PIRSR" id="PIRSR601019-1"/>
    </source>
</evidence>
<dbReference type="GO" id="GO:0003924">
    <property type="term" value="F:GTPase activity"/>
    <property type="evidence" value="ECO:0007669"/>
    <property type="project" value="InterPro"/>
</dbReference>
<dbReference type="GO" id="GO:0005525">
    <property type="term" value="F:GTP binding"/>
    <property type="evidence" value="ECO:0007669"/>
    <property type="project" value="UniProtKB-KW"/>
</dbReference>
<feature type="binding site" evidence="5">
    <location>
        <begin position="189"/>
        <end position="195"/>
    </location>
    <ligand>
        <name>GTP</name>
        <dbReference type="ChEBI" id="CHEBI:37565"/>
    </ligand>
</feature>
<comment type="caution">
    <text evidence="7">The sequence shown here is derived from an EMBL/GenBank/DDBJ whole genome shotgun (WGS) entry which is preliminary data.</text>
</comment>
<dbReference type="PANTHER" id="PTHR10218">
    <property type="entry name" value="GTP-BINDING PROTEIN ALPHA SUBUNIT"/>
    <property type="match status" value="1"/>
</dbReference>
<keyword evidence="3 5" id="KW-0342">GTP-binding</keyword>
<protein>
    <submittedName>
        <fullName evidence="7">Uncharacterized protein</fullName>
    </submittedName>
</protein>
<dbReference type="GO" id="GO:0031683">
    <property type="term" value="F:G-protein beta/gamma-subunit complex binding"/>
    <property type="evidence" value="ECO:0007669"/>
    <property type="project" value="InterPro"/>
</dbReference>
<feature type="binding site" evidence="5">
    <location>
        <begin position="214"/>
        <end position="218"/>
    </location>
    <ligand>
        <name>GTP</name>
        <dbReference type="ChEBI" id="CHEBI:37565"/>
    </ligand>
</feature>
<dbReference type="InterPro" id="IPR001019">
    <property type="entry name" value="Gprotein_alpha_su"/>
</dbReference>